<dbReference type="Proteomes" id="UP000625711">
    <property type="component" value="Unassembled WGS sequence"/>
</dbReference>
<dbReference type="EMBL" id="JAACXV010000259">
    <property type="protein sequence ID" value="KAF7281097.1"/>
    <property type="molecule type" value="Genomic_DNA"/>
</dbReference>
<protein>
    <submittedName>
        <fullName evidence="1">Uncharacterized protein</fullName>
    </submittedName>
</protein>
<comment type="caution">
    <text evidence="1">The sequence shown here is derived from an EMBL/GenBank/DDBJ whole genome shotgun (WGS) entry which is preliminary data.</text>
</comment>
<sequence length="143" mass="16365">MVRCFRCSFYRPAKAGNYLKHQDFLNQMGDSAPGLEEAMPKKTRLVVPYIGHYNQEQRQSRKGLILNNVISVGIWNHNFSKKLNSTTEKVPENVNDVLVICDRDLDKQGERADRMIATNPRFEMYSARSSTEPLVLAISDSQD</sequence>
<dbReference type="AlphaFoldDB" id="A0A834IWD3"/>
<accession>A0A834IWD3</accession>
<proteinExistence type="predicted"/>
<keyword evidence="2" id="KW-1185">Reference proteome</keyword>
<name>A0A834IWD3_RHYFE</name>
<organism evidence="1 2">
    <name type="scientific">Rhynchophorus ferrugineus</name>
    <name type="common">Red palm weevil</name>
    <name type="synonym">Curculio ferrugineus</name>
    <dbReference type="NCBI Taxonomy" id="354439"/>
    <lineage>
        <taxon>Eukaryota</taxon>
        <taxon>Metazoa</taxon>
        <taxon>Ecdysozoa</taxon>
        <taxon>Arthropoda</taxon>
        <taxon>Hexapoda</taxon>
        <taxon>Insecta</taxon>
        <taxon>Pterygota</taxon>
        <taxon>Neoptera</taxon>
        <taxon>Endopterygota</taxon>
        <taxon>Coleoptera</taxon>
        <taxon>Polyphaga</taxon>
        <taxon>Cucujiformia</taxon>
        <taxon>Curculionidae</taxon>
        <taxon>Dryophthorinae</taxon>
        <taxon>Rhynchophorus</taxon>
    </lineage>
</organism>
<evidence type="ECO:0000313" key="2">
    <source>
        <dbReference type="Proteomes" id="UP000625711"/>
    </source>
</evidence>
<evidence type="ECO:0000313" key="1">
    <source>
        <dbReference type="EMBL" id="KAF7281097.1"/>
    </source>
</evidence>
<reference evidence="1" key="1">
    <citation type="submission" date="2020-08" db="EMBL/GenBank/DDBJ databases">
        <title>Genome sequencing and assembly of the red palm weevil Rhynchophorus ferrugineus.</title>
        <authorList>
            <person name="Dias G.B."/>
            <person name="Bergman C.M."/>
            <person name="Manee M."/>
        </authorList>
    </citation>
    <scope>NUCLEOTIDE SEQUENCE</scope>
    <source>
        <strain evidence="1">AA-2017</strain>
        <tissue evidence="1">Whole larva</tissue>
    </source>
</reference>
<gene>
    <name evidence="1" type="ORF">GWI33_005155</name>
</gene>